<evidence type="ECO:0000313" key="4">
    <source>
        <dbReference type="Proteomes" id="UP000256488"/>
    </source>
</evidence>
<keyword evidence="1" id="KW-1133">Transmembrane helix</keyword>
<dbReference type="InterPro" id="IPR005804">
    <property type="entry name" value="FA_desaturase_dom"/>
</dbReference>
<reference evidence="3 4" key="1">
    <citation type="submission" date="2017-05" db="EMBL/GenBank/DDBJ databases">
        <title>Virgibacillus sp. AK90 isolated from a saltern of Kakinada, India.</title>
        <authorList>
            <person name="Gupta V."/>
            <person name="Sidhu C."/>
            <person name="Korpole S."/>
            <person name="Pinnaka A.K."/>
        </authorList>
    </citation>
    <scope>NUCLEOTIDE SEQUENCE [LARGE SCALE GENOMIC DNA]</scope>
    <source>
        <strain evidence="3 4">AK90</strain>
    </source>
</reference>
<feature type="transmembrane region" description="Helical" evidence="1">
    <location>
        <begin position="53"/>
        <end position="70"/>
    </location>
</feature>
<feature type="transmembrane region" description="Helical" evidence="1">
    <location>
        <begin position="90"/>
        <end position="108"/>
    </location>
</feature>
<dbReference type="AlphaFoldDB" id="A0A3E0WMZ1"/>
<dbReference type="Pfam" id="PF00487">
    <property type="entry name" value="FA_desaturase"/>
    <property type="match status" value="1"/>
</dbReference>
<dbReference type="RefSeq" id="WP_116278625.1">
    <property type="nucleotide sequence ID" value="NZ_NFZX01000026.1"/>
</dbReference>
<gene>
    <name evidence="3" type="ORF">CAI16_12280</name>
</gene>
<dbReference type="GO" id="GO:0016717">
    <property type="term" value="F:oxidoreductase activity, acting on paired donors, with oxidation of a pair of donors resulting in the reduction of molecular oxygen to two molecules of water"/>
    <property type="evidence" value="ECO:0007669"/>
    <property type="project" value="TreeGrafter"/>
</dbReference>
<evidence type="ECO:0000259" key="2">
    <source>
        <dbReference type="Pfam" id="PF00487"/>
    </source>
</evidence>
<dbReference type="CDD" id="cd03510">
    <property type="entry name" value="Rhizobitoxine-FADS-like"/>
    <property type="match status" value="1"/>
</dbReference>
<feature type="transmembrane region" description="Helical" evidence="1">
    <location>
        <begin position="154"/>
        <end position="174"/>
    </location>
</feature>
<proteinExistence type="predicted"/>
<dbReference type="GO" id="GO:0016020">
    <property type="term" value="C:membrane"/>
    <property type="evidence" value="ECO:0007669"/>
    <property type="project" value="TreeGrafter"/>
</dbReference>
<evidence type="ECO:0000313" key="3">
    <source>
        <dbReference type="EMBL" id="RFA34168.1"/>
    </source>
</evidence>
<feature type="domain" description="Fatty acid desaturase" evidence="2">
    <location>
        <begin position="54"/>
        <end position="287"/>
    </location>
</feature>
<evidence type="ECO:0000256" key="1">
    <source>
        <dbReference type="SAM" id="Phobius"/>
    </source>
</evidence>
<dbReference type="PANTHER" id="PTHR19353:SF19">
    <property type="entry name" value="DELTA(5) FATTY ACID DESATURASE C-RELATED"/>
    <property type="match status" value="1"/>
</dbReference>
<dbReference type="PANTHER" id="PTHR19353">
    <property type="entry name" value="FATTY ACID DESATURASE 2"/>
    <property type="match status" value="1"/>
</dbReference>
<accession>A0A3E0WMZ1</accession>
<dbReference type="InterPro" id="IPR012171">
    <property type="entry name" value="Fatty_acid_desaturase"/>
</dbReference>
<dbReference type="Proteomes" id="UP000256488">
    <property type="component" value="Unassembled WGS sequence"/>
</dbReference>
<keyword evidence="1" id="KW-0472">Membrane</keyword>
<dbReference type="GO" id="GO:0008610">
    <property type="term" value="P:lipid biosynthetic process"/>
    <property type="evidence" value="ECO:0007669"/>
    <property type="project" value="UniProtKB-ARBA"/>
</dbReference>
<dbReference type="EMBL" id="NFZX01000026">
    <property type="protein sequence ID" value="RFA34168.1"/>
    <property type="molecule type" value="Genomic_DNA"/>
</dbReference>
<feature type="transmembrane region" description="Helical" evidence="1">
    <location>
        <begin position="186"/>
        <end position="211"/>
    </location>
</feature>
<comment type="caution">
    <text evidence="3">The sequence shown here is derived from an EMBL/GenBank/DDBJ whole genome shotgun (WGS) entry which is preliminary data.</text>
</comment>
<sequence length="325" mass="38681">MAKKLEKAVFPRDIKNEWKPLYKKKNYPNIIGLSLDWLVIFGSAYLTIYTGNLLLYIISIILIGSRMRAFDNLMHEACHFSLFTSKFYNKWIACIFVAFPIFTSYTAYCDSHFQHHRNLWDEENDPDTKRYRIVGLDKPQEDTRKFIKNHIVKVLFLFHVPKYILGTVSANLYNKDIPKTELWTRNILWLGIIVTFIIFDFWMYLILFWFIPMLTTFQIIRYWAEMAEHSGLNNDTELTASRNTFGMPWTIFLFHPHHDNYHLVHHLFPAIPHYNLKKAHTILMKNEKYREAHHCIGFFKTTLPGFYSVVKDICTPNHKSKEGEL</sequence>
<protein>
    <submittedName>
        <fullName evidence="3">Fatty acid desaturase</fullName>
    </submittedName>
</protein>
<organism evidence="3 4">
    <name type="scientific">Virgibacillus dokdonensis</name>
    <dbReference type="NCBI Taxonomy" id="302167"/>
    <lineage>
        <taxon>Bacteria</taxon>
        <taxon>Bacillati</taxon>
        <taxon>Bacillota</taxon>
        <taxon>Bacilli</taxon>
        <taxon>Bacillales</taxon>
        <taxon>Bacillaceae</taxon>
        <taxon>Virgibacillus</taxon>
    </lineage>
</organism>
<name>A0A3E0WMZ1_9BACI</name>
<keyword evidence="1" id="KW-0812">Transmembrane</keyword>